<name>A0A9N8D770_9STRA</name>
<evidence type="ECO:0000313" key="4">
    <source>
        <dbReference type="Proteomes" id="UP001153069"/>
    </source>
</evidence>
<feature type="transmembrane region" description="Helical" evidence="2">
    <location>
        <begin position="104"/>
        <end position="127"/>
    </location>
</feature>
<keyword evidence="2" id="KW-1133">Transmembrane helix</keyword>
<sequence length="215" mass="24901">MVLHRLCRELLNEKDSQCKEKLSFHQVLLEQKDAQCKESHSITKQLLEEKEVMCTQSRDLSQRLLEDQGHHLEEVRLSTRDCLRNDRDLYLKDWQNAMEQQQQLMSMIAVVAGVLVFALVALVFYSFNTQGKEKRQLNLQYERAIQEKTDRIVQLEKLREEQSKSDSLEGSAALPVTQLPQPQMQFPQPQMPPFVFTLPSSPMPTMALTTPMKVG</sequence>
<comment type="caution">
    <text evidence="3">The sequence shown here is derived from an EMBL/GenBank/DDBJ whole genome shotgun (WGS) entry which is preliminary data.</text>
</comment>
<reference evidence="3" key="1">
    <citation type="submission" date="2020-06" db="EMBL/GenBank/DDBJ databases">
        <authorList>
            <consortium name="Plant Systems Biology data submission"/>
        </authorList>
    </citation>
    <scope>NUCLEOTIDE SEQUENCE</scope>
    <source>
        <strain evidence="3">D6</strain>
    </source>
</reference>
<proteinExistence type="predicted"/>
<dbReference type="AlphaFoldDB" id="A0A9N8D770"/>
<feature type="coiled-coil region" evidence="1">
    <location>
        <begin position="138"/>
        <end position="165"/>
    </location>
</feature>
<keyword evidence="2" id="KW-0472">Membrane</keyword>
<accession>A0A9N8D770</accession>
<dbReference type="Proteomes" id="UP001153069">
    <property type="component" value="Unassembled WGS sequence"/>
</dbReference>
<protein>
    <submittedName>
        <fullName evidence="3">Uncharacterized protein</fullName>
    </submittedName>
</protein>
<evidence type="ECO:0000256" key="2">
    <source>
        <dbReference type="SAM" id="Phobius"/>
    </source>
</evidence>
<evidence type="ECO:0000256" key="1">
    <source>
        <dbReference type="SAM" id="Coils"/>
    </source>
</evidence>
<keyword evidence="4" id="KW-1185">Reference proteome</keyword>
<dbReference type="EMBL" id="CAICTM010000023">
    <property type="protein sequence ID" value="CAB9497673.1"/>
    <property type="molecule type" value="Genomic_DNA"/>
</dbReference>
<keyword evidence="2" id="KW-0812">Transmembrane</keyword>
<gene>
    <name evidence="3" type="ORF">SEMRO_23_G016170.1</name>
</gene>
<keyword evidence="1" id="KW-0175">Coiled coil</keyword>
<organism evidence="3 4">
    <name type="scientific">Seminavis robusta</name>
    <dbReference type="NCBI Taxonomy" id="568900"/>
    <lineage>
        <taxon>Eukaryota</taxon>
        <taxon>Sar</taxon>
        <taxon>Stramenopiles</taxon>
        <taxon>Ochrophyta</taxon>
        <taxon>Bacillariophyta</taxon>
        <taxon>Bacillariophyceae</taxon>
        <taxon>Bacillariophycidae</taxon>
        <taxon>Naviculales</taxon>
        <taxon>Naviculaceae</taxon>
        <taxon>Seminavis</taxon>
    </lineage>
</organism>
<evidence type="ECO:0000313" key="3">
    <source>
        <dbReference type="EMBL" id="CAB9497673.1"/>
    </source>
</evidence>